<dbReference type="EMBL" id="CP036268">
    <property type="protein sequence ID" value="QDT38873.1"/>
    <property type="molecule type" value="Genomic_DNA"/>
</dbReference>
<organism evidence="2 3">
    <name type="scientific">Stratiformator vulcanicus</name>
    <dbReference type="NCBI Taxonomy" id="2527980"/>
    <lineage>
        <taxon>Bacteria</taxon>
        <taxon>Pseudomonadati</taxon>
        <taxon>Planctomycetota</taxon>
        <taxon>Planctomycetia</taxon>
        <taxon>Planctomycetales</taxon>
        <taxon>Planctomycetaceae</taxon>
        <taxon>Stratiformator</taxon>
    </lineage>
</organism>
<accession>A0A517R4X8</accession>
<dbReference type="AlphaFoldDB" id="A0A517R4X8"/>
<evidence type="ECO:0000256" key="1">
    <source>
        <dbReference type="SAM" id="MobiDB-lite"/>
    </source>
</evidence>
<protein>
    <submittedName>
        <fullName evidence="2">Uncharacterized protein</fullName>
    </submittedName>
</protein>
<dbReference type="Proteomes" id="UP000317318">
    <property type="component" value="Chromosome"/>
</dbReference>
<proteinExistence type="predicted"/>
<name>A0A517R4X8_9PLAN</name>
<gene>
    <name evidence="2" type="ORF">Pan189_32720</name>
</gene>
<evidence type="ECO:0000313" key="2">
    <source>
        <dbReference type="EMBL" id="QDT38873.1"/>
    </source>
</evidence>
<sequence length="95" mass="10274">MRAKAPKARAPKTSARLIEQRRVQFIRHRNNAFPIFAKAFLLRGPTLVFSVPKSIAYDAGLAEVSTASSCGSSGAPHMPHVDSSARFLSPHDGQS</sequence>
<evidence type="ECO:0000313" key="3">
    <source>
        <dbReference type="Proteomes" id="UP000317318"/>
    </source>
</evidence>
<feature type="region of interest" description="Disordered" evidence="1">
    <location>
        <begin position="68"/>
        <end position="95"/>
    </location>
</feature>
<reference evidence="2 3" key="1">
    <citation type="submission" date="2019-02" db="EMBL/GenBank/DDBJ databases">
        <title>Deep-cultivation of Planctomycetes and their phenomic and genomic characterization uncovers novel biology.</title>
        <authorList>
            <person name="Wiegand S."/>
            <person name="Jogler M."/>
            <person name="Boedeker C."/>
            <person name="Pinto D."/>
            <person name="Vollmers J."/>
            <person name="Rivas-Marin E."/>
            <person name="Kohn T."/>
            <person name="Peeters S.H."/>
            <person name="Heuer A."/>
            <person name="Rast P."/>
            <person name="Oberbeckmann S."/>
            <person name="Bunk B."/>
            <person name="Jeske O."/>
            <person name="Meyerdierks A."/>
            <person name="Storesund J.E."/>
            <person name="Kallscheuer N."/>
            <person name="Luecker S."/>
            <person name="Lage O.M."/>
            <person name="Pohl T."/>
            <person name="Merkel B.J."/>
            <person name="Hornburger P."/>
            <person name="Mueller R.-W."/>
            <person name="Bruemmer F."/>
            <person name="Labrenz M."/>
            <person name="Spormann A.M."/>
            <person name="Op den Camp H."/>
            <person name="Overmann J."/>
            <person name="Amann R."/>
            <person name="Jetten M.S.M."/>
            <person name="Mascher T."/>
            <person name="Medema M.H."/>
            <person name="Devos D.P."/>
            <person name="Kaster A.-K."/>
            <person name="Ovreas L."/>
            <person name="Rohde M."/>
            <person name="Galperin M.Y."/>
            <person name="Jogler C."/>
        </authorList>
    </citation>
    <scope>NUCLEOTIDE SEQUENCE [LARGE SCALE GENOMIC DNA]</scope>
    <source>
        <strain evidence="2 3">Pan189</strain>
    </source>
</reference>
<keyword evidence="3" id="KW-1185">Reference proteome</keyword>
<dbReference type="KEGG" id="svp:Pan189_32720"/>